<dbReference type="RefSeq" id="XP_056762716.1">
    <property type="nucleotide sequence ID" value="XM_056913867.1"/>
</dbReference>
<evidence type="ECO:0000313" key="2">
    <source>
        <dbReference type="EMBL" id="KAJ5439487.1"/>
    </source>
</evidence>
<reference evidence="2" key="2">
    <citation type="journal article" date="2023" name="IMA Fungus">
        <title>Comparative genomic study of the Penicillium genus elucidates a diverse pangenome and 15 lateral gene transfer events.</title>
        <authorList>
            <person name="Petersen C."/>
            <person name="Sorensen T."/>
            <person name="Nielsen M.R."/>
            <person name="Sondergaard T.E."/>
            <person name="Sorensen J.L."/>
            <person name="Fitzpatrick D.A."/>
            <person name="Frisvad J.C."/>
            <person name="Nielsen K.L."/>
        </authorList>
    </citation>
    <scope>NUCLEOTIDE SEQUENCE</scope>
    <source>
        <strain evidence="2">IBT 16125</strain>
    </source>
</reference>
<dbReference type="PANTHER" id="PTHR14209:SF19">
    <property type="entry name" value="ISOAMYL ACETATE-HYDROLYZING ESTERASE 1 HOMOLOG"/>
    <property type="match status" value="1"/>
</dbReference>
<gene>
    <name evidence="2" type="ORF">N7458_010485</name>
</gene>
<keyword evidence="3" id="KW-1185">Reference proteome</keyword>
<evidence type="ECO:0000259" key="1">
    <source>
        <dbReference type="Pfam" id="PF13472"/>
    </source>
</evidence>
<dbReference type="Pfam" id="PF13472">
    <property type="entry name" value="Lipase_GDSL_2"/>
    <property type="match status" value="1"/>
</dbReference>
<comment type="caution">
    <text evidence="2">The sequence shown here is derived from an EMBL/GenBank/DDBJ whole genome shotgun (WGS) entry which is preliminary data.</text>
</comment>
<dbReference type="GeneID" id="81604110"/>
<sequence length="267" mass="29736">MTHANPLTTDKIILFGDSLTEQSWNQEFGFNLAPALQHEYFRKLQVLTHGYGGYNSEHARHILDPMLDAETAGGSRIRLLVIFFGTNDAVEVVNTRQHVPIYRYAENLRVLTEKALSRSICVVLVGPAPVGENTTDRSSEITRQYADAAKGVAEEQQVPFIDLWTAFYESFRSSPGKDCLGEHCSKVEEASQGANKGKNMSNLFSPDGVHFSGQGYRIFYELLLHTIRKSYPALRTESLPSVLPHIFNVDLDHLPESLWGPGPAGTD</sequence>
<dbReference type="EMBL" id="JAPVEA010000008">
    <property type="protein sequence ID" value="KAJ5439487.1"/>
    <property type="molecule type" value="Genomic_DNA"/>
</dbReference>
<dbReference type="CDD" id="cd01838">
    <property type="entry name" value="Isoamyl_acetate_hydrolase_like"/>
    <property type="match status" value="1"/>
</dbReference>
<proteinExistence type="predicted"/>
<dbReference type="InterPro" id="IPR036514">
    <property type="entry name" value="SGNH_hydro_sf"/>
</dbReference>
<dbReference type="InterPro" id="IPR013830">
    <property type="entry name" value="SGNH_hydro"/>
</dbReference>
<evidence type="ECO:0000313" key="3">
    <source>
        <dbReference type="Proteomes" id="UP001213681"/>
    </source>
</evidence>
<dbReference type="AlphaFoldDB" id="A0AAD6BZD6"/>
<protein>
    <recommendedName>
        <fullName evidence="1">SGNH hydrolase-type esterase domain-containing protein</fullName>
    </recommendedName>
</protein>
<dbReference type="Gene3D" id="3.40.50.1110">
    <property type="entry name" value="SGNH hydrolase"/>
    <property type="match status" value="1"/>
</dbReference>
<dbReference type="Proteomes" id="UP001213681">
    <property type="component" value="Unassembled WGS sequence"/>
</dbReference>
<organism evidence="2 3">
    <name type="scientific">Penicillium daleae</name>
    <dbReference type="NCBI Taxonomy" id="63821"/>
    <lineage>
        <taxon>Eukaryota</taxon>
        <taxon>Fungi</taxon>
        <taxon>Dikarya</taxon>
        <taxon>Ascomycota</taxon>
        <taxon>Pezizomycotina</taxon>
        <taxon>Eurotiomycetes</taxon>
        <taxon>Eurotiomycetidae</taxon>
        <taxon>Eurotiales</taxon>
        <taxon>Aspergillaceae</taxon>
        <taxon>Penicillium</taxon>
    </lineage>
</organism>
<accession>A0AAD6BZD6</accession>
<dbReference type="InterPro" id="IPR045136">
    <property type="entry name" value="Iah1-like"/>
</dbReference>
<dbReference type="SUPFAM" id="SSF52266">
    <property type="entry name" value="SGNH hydrolase"/>
    <property type="match status" value="1"/>
</dbReference>
<feature type="domain" description="SGNH hydrolase-type esterase" evidence="1">
    <location>
        <begin position="14"/>
        <end position="218"/>
    </location>
</feature>
<dbReference type="PANTHER" id="PTHR14209">
    <property type="entry name" value="ISOAMYL ACETATE-HYDROLYZING ESTERASE 1"/>
    <property type="match status" value="1"/>
</dbReference>
<name>A0AAD6BZD6_9EURO</name>
<reference evidence="2" key="1">
    <citation type="submission" date="2022-12" db="EMBL/GenBank/DDBJ databases">
        <authorList>
            <person name="Petersen C."/>
        </authorList>
    </citation>
    <scope>NUCLEOTIDE SEQUENCE</scope>
    <source>
        <strain evidence="2">IBT 16125</strain>
    </source>
</reference>